<keyword evidence="2" id="KW-0472">Membrane</keyword>
<gene>
    <name evidence="3" type="ORF">UC8_17670</name>
</gene>
<reference evidence="3 4" key="1">
    <citation type="submission" date="2019-08" db="EMBL/GenBank/DDBJ databases">
        <title>Deep-cultivation of Planctomycetes and their phenomic and genomic characterization uncovers novel biology.</title>
        <authorList>
            <person name="Wiegand S."/>
            <person name="Jogler M."/>
            <person name="Boedeker C."/>
            <person name="Pinto D."/>
            <person name="Vollmers J."/>
            <person name="Rivas-Marin E."/>
            <person name="Kohn T."/>
            <person name="Peeters S.H."/>
            <person name="Heuer A."/>
            <person name="Rast P."/>
            <person name="Oberbeckmann S."/>
            <person name="Bunk B."/>
            <person name="Jeske O."/>
            <person name="Meyerdierks A."/>
            <person name="Storesund J.E."/>
            <person name="Kallscheuer N."/>
            <person name="Luecker S."/>
            <person name="Lage O.M."/>
            <person name="Pohl T."/>
            <person name="Merkel B.J."/>
            <person name="Hornburger P."/>
            <person name="Mueller R.-W."/>
            <person name="Bruemmer F."/>
            <person name="Labrenz M."/>
            <person name="Spormann A.M."/>
            <person name="Op den Camp H."/>
            <person name="Overmann J."/>
            <person name="Amann R."/>
            <person name="Jetten M.S.M."/>
            <person name="Mascher T."/>
            <person name="Medema M.H."/>
            <person name="Devos D.P."/>
            <person name="Kaster A.-K."/>
            <person name="Ovreas L."/>
            <person name="Rohde M."/>
            <person name="Galperin M.Y."/>
            <person name="Jogler C."/>
        </authorList>
    </citation>
    <scope>NUCLEOTIDE SEQUENCE [LARGE SCALE GENOMIC DNA]</scope>
    <source>
        <strain evidence="3 4">UC8</strain>
    </source>
</reference>
<evidence type="ECO:0008006" key="5">
    <source>
        <dbReference type="Google" id="ProtNLM"/>
    </source>
</evidence>
<dbReference type="EMBL" id="CP042914">
    <property type="protein sequence ID" value="QEG39769.1"/>
    <property type="molecule type" value="Genomic_DNA"/>
</dbReference>
<evidence type="ECO:0000256" key="2">
    <source>
        <dbReference type="SAM" id="Phobius"/>
    </source>
</evidence>
<proteinExistence type="predicted"/>
<feature type="region of interest" description="Disordered" evidence="1">
    <location>
        <begin position="156"/>
        <end position="187"/>
    </location>
</feature>
<dbReference type="Proteomes" id="UP000325286">
    <property type="component" value="Chromosome"/>
</dbReference>
<evidence type="ECO:0000313" key="3">
    <source>
        <dbReference type="EMBL" id="QEG39769.1"/>
    </source>
</evidence>
<evidence type="ECO:0000313" key="4">
    <source>
        <dbReference type="Proteomes" id="UP000325286"/>
    </source>
</evidence>
<dbReference type="KEGG" id="rul:UC8_17670"/>
<dbReference type="AlphaFoldDB" id="A0A5B9QP96"/>
<accession>A0A5B9QP96</accession>
<protein>
    <recommendedName>
        <fullName evidence="5">Prepilin-type N-terminal cleavage/methylation domain-containing protein</fullName>
    </recommendedName>
</protein>
<dbReference type="RefSeq" id="WP_148080168.1">
    <property type="nucleotide sequence ID" value="NZ_CP042914.1"/>
</dbReference>
<sequence length="187" mass="20817">MKRRRQLRGVSLLETMVAMLLISTLLVLSLGWVHQSFKFSSLMQQRQRQHQALLRLARQVRDDLRHGDSVTIEQDNRVLVQLPAEHQVAYQVVDQQLVRRSRSAAAPPTEDAFPLASGSTVQWDASELPDWISLTIRRAESLPELHLRVSVNRFGGATTASDPVTASEPTNASDATDGSDSAEVQQP</sequence>
<keyword evidence="4" id="KW-1185">Reference proteome</keyword>
<dbReference type="InterPro" id="IPR012902">
    <property type="entry name" value="N_methyl_site"/>
</dbReference>
<keyword evidence="2" id="KW-0812">Transmembrane</keyword>
<evidence type="ECO:0000256" key="1">
    <source>
        <dbReference type="SAM" id="MobiDB-lite"/>
    </source>
</evidence>
<feature type="transmembrane region" description="Helical" evidence="2">
    <location>
        <begin position="12"/>
        <end position="33"/>
    </location>
</feature>
<name>A0A5B9QP96_9BACT</name>
<dbReference type="PROSITE" id="PS00409">
    <property type="entry name" value="PROKAR_NTER_METHYL"/>
    <property type="match status" value="1"/>
</dbReference>
<keyword evidence="2" id="KW-1133">Transmembrane helix</keyword>
<organism evidence="3 4">
    <name type="scientific">Roseimaritima ulvae</name>
    <dbReference type="NCBI Taxonomy" id="980254"/>
    <lineage>
        <taxon>Bacteria</taxon>
        <taxon>Pseudomonadati</taxon>
        <taxon>Planctomycetota</taxon>
        <taxon>Planctomycetia</taxon>
        <taxon>Pirellulales</taxon>
        <taxon>Pirellulaceae</taxon>
        <taxon>Roseimaritima</taxon>
    </lineage>
</organism>
<feature type="compositionally biased region" description="Polar residues" evidence="1">
    <location>
        <begin position="158"/>
        <end position="187"/>
    </location>
</feature>